<evidence type="ECO:0000313" key="2">
    <source>
        <dbReference type="Proteomes" id="UP000193396"/>
    </source>
</evidence>
<keyword evidence="2" id="KW-1185">Reference proteome</keyword>
<name>A0A1Y2LF09_9PROT</name>
<dbReference type="Proteomes" id="UP000193396">
    <property type="component" value="Unassembled WGS sequence"/>
</dbReference>
<sequence>MPDLRCFGRGGIFVKCEMVHIQRVGRDWETTNRVFEKYADFYGKNVGNQYLGAKICGVLFADVGGAWQQPDFLHRD</sequence>
<gene>
    <name evidence="1" type="ORF">TALK_05080</name>
</gene>
<dbReference type="AlphaFoldDB" id="A0A1Y2LF09"/>
<organism evidence="1 2">
    <name type="scientific">Thalassospira alkalitolerans</name>
    <dbReference type="NCBI Taxonomy" id="1293890"/>
    <lineage>
        <taxon>Bacteria</taxon>
        <taxon>Pseudomonadati</taxon>
        <taxon>Pseudomonadota</taxon>
        <taxon>Alphaproteobacteria</taxon>
        <taxon>Rhodospirillales</taxon>
        <taxon>Thalassospiraceae</taxon>
        <taxon>Thalassospira</taxon>
    </lineage>
</organism>
<accession>A0A1Y2LF09</accession>
<protein>
    <submittedName>
        <fullName evidence="1">Uncharacterized protein</fullName>
    </submittedName>
</protein>
<comment type="caution">
    <text evidence="1">The sequence shown here is derived from an EMBL/GenBank/DDBJ whole genome shotgun (WGS) entry which is preliminary data.</text>
</comment>
<reference evidence="1 2" key="1">
    <citation type="submission" date="2014-03" db="EMBL/GenBank/DDBJ databases">
        <title>The draft genome sequence of Thalassospira alkalitolerans JCM 18968.</title>
        <authorList>
            <person name="Lai Q."/>
            <person name="Shao Z."/>
        </authorList>
    </citation>
    <scope>NUCLEOTIDE SEQUENCE [LARGE SCALE GENOMIC DNA]</scope>
    <source>
        <strain evidence="1 2">JCM 18968</strain>
    </source>
</reference>
<dbReference type="STRING" id="1293890.TALK_05080"/>
<evidence type="ECO:0000313" key="1">
    <source>
        <dbReference type="EMBL" id="OSQ49688.1"/>
    </source>
</evidence>
<dbReference type="EMBL" id="JFKB01000002">
    <property type="protein sequence ID" value="OSQ49688.1"/>
    <property type="molecule type" value="Genomic_DNA"/>
</dbReference>
<proteinExistence type="predicted"/>
<dbReference type="RefSeq" id="WP_085616519.1">
    <property type="nucleotide sequence ID" value="NZ_CAXBPE010000013.1"/>
</dbReference>